<sequence length="840" mass="96331">MAFRLNPRWPHFLAYFLLILSLLLGFIRILFFDYSDPLHCRSLAHSGQWSDSNHRNWQPQGCMLHTYTPDDVSTCLSHRQLNFIGDSFVRHLFSSVANIAHPEFPASLPNNGQSHTNHLLTTPYGTNLSFIWDPYLNTSFTDTILTKPHTRPPSLIVLGSGLWFLRYTTTSGGLELWERTIEKHLSNIAFVRPKPADAIVFLPVPEVVSDTLPRDGAVTFHDSEIHAMNAHLAYRVNTLESFALPLDPSPLPLITVPVVLNRMVGKSETTDGIHFSRDTRKAQANVLLNMLCNDRLPKRFPFDKTCCSKYPMPSLPQIFVIATFVLMAPFLWLCMQFRLIAPWSPSSHTIYGAFLTIALANGVLFLSDRTGLWLKEQKQYNPWYLGFLVICILTVGLTTLRRVEYDLGILNRKQTDEWKGWMQLIILVYHYFKASQVSGVYNPIRILVASYLFMTGYGHTTFYLKKADYSFTRVAQILVRLNLTTVVLAYIMNTNYASYYFSPLVSLWFLIVYGTMAIGSRFNGRTAFIIVKLLISMGLVTAVMDQPWLLEELFQTLKWCCQIHWSVREAMFRIKLDMWITYGGMFTAVAVVKFRETRLGDHPNWQFVRNAGIGGAFLVLVWYFIFELTQISKFAYNLWHPYISWLPIGSIIILRNATRALRSSYSRAFEFVGRCSLEAYIIQYHFLLAADSKGVLVVIPGTRWRPLNMVITSFLFLFLCDRIARASSEITNQICNATTPTLPTTRTLNLFANGRRNGVLLGTEAEAIPTRLHNVSKDARDNGERWPESGSPILRMRWRDRLANEPLGSRTVVSWKPSVKFRILGICLAMWILNWVWPEQ</sequence>
<feature type="domain" description="Cas1p 10 TM acyl transferase" evidence="9">
    <location>
        <begin position="301"/>
        <end position="738"/>
    </location>
</feature>
<feature type="transmembrane region" description="Helical" evidence="8">
    <location>
        <begin position="578"/>
        <end position="595"/>
    </location>
</feature>
<evidence type="ECO:0000256" key="5">
    <source>
        <dbReference type="ARBA" id="ARBA00022989"/>
    </source>
</evidence>
<feature type="transmembrane region" description="Helical" evidence="8">
    <location>
        <begin position="638"/>
        <end position="657"/>
    </location>
</feature>
<dbReference type="Proteomes" id="UP000294933">
    <property type="component" value="Unassembled WGS sequence"/>
</dbReference>
<evidence type="ECO:0000256" key="8">
    <source>
        <dbReference type="SAM" id="Phobius"/>
    </source>
</evidence>
<protein>
    <submittedName>
        <fullName evidence="10">Cas1p-domain-containing protein</fullName>
    </submittedName>
</protein>
<evidence type="ECO:0000313" key="11">
    <source>
        <dbReference type="Proteomes" id="UP000294933"/>
    </source>
</evidence>
<dbReference type="EMBL" id="ML170157">
    <property type="protein sequence ID" value="TDL28521.1"/>
    <property type="molecule type" value="Genomic_DNA"/>
</dbReference>
<comment type="similarity">
    <text evidence="2">Belongs to the PC-esterase family. CASD1 subfamily.</text>
</comment>
<keyword evidence="3" id="KW-0808">Transferase</keyword>
<feature type="transmembrane region" description="Helical" evidence="8">
    <location>
        <begin position="382"/>
        <end position="400"/>
    </location>
</feature>
<feature type="transmembrane region" description="Helical" evidence="8">
    <location>
        <begin position="12"/>
        <end position="31"/>
    </location>
</feature>
<evidence type="ECO:0000256" key="2">
    <source>
        <dbReference type="ARBA" id="ARBA00010666"/>
    </source>
</evidence>
<feature type="transmembrane region" description="Helical" evidence="8">
    <location>
        <begin position="349"/>
        <end position="367"/>
    </location>
</feature>
<dbReference type="AlphaFoldDB" id="A0A4Y7QMQ9"/>
<name>A0A4Y7QMQ9_9AGAM</name>
<dbReference type="InterPro" id="IPR012419">
    <property type="entry name" value="Cas1_AcylTrans_dom"/>
</dbReference>
<feature type="transmembrane region" description="Helical" evidence="8">
    <location>
        <begin position="498"/>
        <end position="519"/>
    </location>
</feature>
<dbReference type="GO" id="GO:0005794">
    <property type="term" value="C:Golgi apparatus"/>
    <property type="evidence" value="ECO:0007669"/>
    <property type="project" value="UniProtKB-ARBA"/>
</dbReference>
<dbReference type="GO" id="GO:0016740">
    <property type="term" value="F:transferase activity"/>
    <property type="evidence" value="ECO:0007669"/>
    <property type="project" value="UniProtKB-KW"/>
</dbReference>
<dbReference type="GO" id="GO:0005975">
    <property type="term" value="P:carbohydrate metabolic process"/>
    <property type="evidence" value="ECO:0007669"/>
    <property type="project" value="UniProtKB-ARBA"/>
</dbReference>
<keyword evidence="7" id="KW-0325">Glycoprotein</keyword>
<keyword evidence="5 8" id="KW-1133">Transmembrane helix</keyword>
<gene>
    <name evidence="10" type="ORF">BD410DRAFT_228281</name>
</gene>
<feature type="transmembrane region" description="Helical" evidence="8">
    <location>
        <begin position="315"/>
        <end position="337"/>
    </location>
</feature>
<evidence type="ECO:0000256" key="6">
    <source>
        <dbReference type="ARBA" id="ARBA00023136"/>
    </source>
</evidence>
<proteinExistence type="inferred from homology"/>
<feature type="transmembrane region" description="Helical" evidence="8">
    <location>
        <begin position="444"/>
        <end position="464"/>
    </location>
</feature>
<dbReference type="OrthoDB" id="1932925at2759"/>
<evidence type="ECO:0000256" key="4">
    <source>
        <dbReference type="ARBA" id="ARBA00022692"/>
    </source>
</evidence>
<dbReference type="PANTHER" id="PTHR13533:SF1">
    <property type="entry name" value="N-ACETYLNEURAMINATE 9-O-ACETYLTRANSFERASE"/>
    <property type="match status" value="1"/>
</dbReference>
<feature type="transmembrane region" description="Helical" evidence="8">
    <location>
        <begin position="471"/>
        <end position="492"/>
    </location>
</feature>
<evidence type="ECO:0000256" key="3">
    <source>
        <dbReference type="ARBA" id="ARBA00022679"/>
    </source>
</evidence>
<evidence type="ECO:0000256" key="1">
    <source>
        <dbReference type="ARBA" id="ARBA00004141"/>
    </source>
</evidence>
<keyword evidence="4 8" id="KW-0812">Transmembrane</keyword>
<dbReference type="Pfam" id="PF07779">
    <property type="entry name" value="Cas1_AcylT"/>
    <property type="match status" value="1"/>
</dbReference>
<keyword evidence="6 8" id="KW-0472">Membrane</keyword>
<accession>A0A4Y7QMQ9</accession>
<dbReference type="GO" id="GO:0016020">
    <property type="term" value="C:membrane"/>
    <property type="evidence" value="ECO:0007669"/>
    <property type="project" value="UniProtKB-SubCell"/>
</dbReference>
<feature type="transmembrane region" description="Helical" evidence="8">
    <location>
        <begin position="526"/>
        <end position="544"/>
    </location>
</feature>
<comment type="subcellular location">
    <subcellularLocation>
        <location evidence="1">Membrane</location>
        <topology evidence="1">Multi-pass membrane protein</topology>
    </subcellularLocation>
</comment>
<evidence type="ECO:0000259" key="9">
    <source>
        <dbReference type="Pfam" id="PF07779"/>
    </source>
</evidence>
<reference evidence="10 11" key="1">
    <citation type="submission" date="2018-06" db="EMBL/GenBank/DDBJ databases">
        <title>A transcriptomic atlas of mushroom development highlights an independent origin of complex multicellularity.</title>
        <authorList>
            <consortium name="DOE Joint Genome Institute"/>
            <person name="Krizsan K."/>
            <person name="Almasi E."/>
            <person name="Merenyi Z."/>
            <person name="Sahu N."/>
            <person name="Viragh M."/>
            <person name="Koszo T."/>
            <person name="Mondo S."/>
            <person name="Kiss B."/>
            <person name="Balint B."/>
            <person name="Kues U."/>
            <person name="Barry K."/>
            <person name="Hegedus J.C."/>
            <person name="Henrissat B."/>
            <person name="Johnson J."/>
            <person name="Lipzen A."/>
            <person name="Ohm R."/>
            <person name="Nagy I."/>
            <person name="Pangilinan J."/>
            <person name="Yan J."/>
            <person name="Xiong Y."/>
            <person name="Grigoriev I.V."/>
            <person name="Hibbett D.S."/>
            <person name="Nagy L.G."/>
        </authorList>
    </citation>
    <scope>NUCLEOTIDE SEQUENCE [LARGE SCALE GENOMIC DNA]</scope>
    <source>
        <strain evidence="10 11">SZMC22713</strain>
    </source>
</reference>
<evidence type="ECO:0000256" key="7">
    <source>
        <dbReference type="ARBA" id="ARBA00023180"/>
    </source>
</evidence>
<keyword evidence="11" id="KW-1185">Reference proteome</keyword>
<evidence type="ECO:0000313" key="10">
    <source>
        <dbReference type="EMBL" id="TDL28521.1"/>
    </source>
</evidence>
<feature type="transmembrane region" description="Helical" evidence="8">
    <location>
        <begin position="607"/>
        <end position="626"/>
    </location>
</feature>
<dbReference type="VEuPathDB" id="FungiDB:BD410DRAFT_228281"/>
<dbReference type="PANTHER" id="PTHR13533">
    <property type="entry name" value="N-ACETYLNEURAMINATE 9-O-ACETYLTRANSFERASE"/>
    <property type="match status" value="1"/>
</dbReference>
<organism evidence="10 11">
    <name type="scientific">Rickenella mellea</name>
    <dbReference type="NCBI Taxonomy" id="50990"/>
    <lineage>
        <taxon>Eukaryota</taxon>
        <taxon>Fungi</taxon>
        <taxon>Dikarya</taxon>
        <taxon>Basidiomycota</taxon>
        <taxon>Agaricomycotina</taxon>
        <taxon>Agaricomycetes</taxon>
        <taxon>Hymenochaetales</taxon>
        <taxon>Rickenellaceae</taxon>
        <taxon>Rickenella</taxon>
    </lineage>
</organism>